<gene>
    <name evidence="1" type="ORF">CYMTET_36997</name>
</gene>
<comment type="caution">
    <text evidence="1">The sequence shown here is derived from an EMBL/GenBank/DDBJ whole genome shotgun (WGS) entry which is preliminary data.</text>
</comment>
<dbReference type="EMBL" id="LGRX02024661">
    <property type="protein sequence ID" value="KAK3253766.1"/>
    <property type="molecule type" value="Genomic_DNA"/>
</dbReference>
<dbReference type="AlphaFoldDB" id="A0AAE0CEX9"/>
<name>A0AAE0CEX9_9CHLO</name>
<proteinExistence type="predicted"/>
<protein>
    <submittedName>
        <fullName evidence="1">Uncharacterized protein</fullName>
    </submittedName>
</protein>
<accession>A0AAE0CEX9</accession>
<organism evidence="1 2">
    <name type="scientific">Cymbomonas tetramitiformis</name>
    <dbReference type="NCBI Taxonomy" id="36881"/>
    <lineage>
        <taxon>Eukaryota</taxon>
        <taxon>Viridiplantae</taxon>
        <taxon>Chlorophyta</taxon>
        <taxon>Pyramimonadophyceae</taxon>
        <taxon>Pyramimonadales</taxon>
        <taxon>Pyramimonadaceae</taxon>
        <taxon>Cymbomonas</taxon>
    </lineage>
</organism>
<keyword evidence="2" id="KW-1185">Reference proteome</keyword>
<evidence type="ECO:0000313" key="2">
    <source>
        <dbReference type="Proteomes" id="UP001190700"/>
    </source>
</evidence>
<sequence length="166" mass="19995">MNQRVLARHRCIQEMRRAMSGIFNDTKYVTIDNFHRKLIKHASGGGVTWTQKDVFMAYLTRNPYTRYPKLDWKGMWASLKPALKMEVTFKALGYTKLKQNRMQGLHDCMMQHWRDRGSVRYRWSEALLAYHTKEVNRCMPYEAFMYREEYGLMRFRLDIVEFGFTV</sequence>
<evidence type="ECO:0000313" key="1">
    <source>
        <dbReference type="EMBL" id="KAK3253766.1"/>
    </source>
</evidence>
<reference evidence="1 2" key="1">
    <citation type="journal article" date="2015" name="Genome Biol. Evol.">
        <title>Comparative Genomics of a Bacterivorous Green Alga Reveals Evolutionary Causalities and Consequences of Phago-Mixotrophic Mode of Nutrition.</title>
        <authorList>
            <person name="Burns J.A."/>
            <person name="Paasch A."/>
            <person name="Narechania A."/>
            <person name="Kim E."/>
        </authorList>
    </citation>
    <scope>NUCLEOTIDE SEQUENCE [LARGE SCALE GENOMIC DNA]</scope>
    <source>
        <strain evidence="1 2">PLY_AMNH</strain>
    </source>
</reference>
<dbReference type="Proteomes" id="UP001190700">
    <property type="component" value="Unassembled WGS sequence"/>
</dbReference>